<feature type="domain" description="J" evidence="4">
    <location>
        <begin position="9"/>
        <end position="83"/>
    </location>
</feature>
<dbReference type="PANTHER" id="PTHR14021">
    <property type="entry name" value="IRON-SULFUR CLUSTER CO-CHAPERONE PROTEIN HSCB"/>
    <property type="match status" value="1"/>
</dbReference>
<name>A0A4R0P301_9SPHI</name>
<dbReference type="GO" id="GO:0001671">
    <property type="term" value="F:ATPase activator activity"/>
    <property type="evidence" value="ECO:0007669"/>
    <property type="project" value="InterPro"/>
</dbReference>
<dbReference type="RefSeq" id="WP_131558820.1">
    <property type="nucleotide sequence ID" value="NZ_SJSN01000008.1"/>
</dbReference>
<evidence type="ECO:0000313" key="5">
    <source>
        <dbReference type="EMBL" id="TCD08467.1"/>
    </source>
</evidence>
<comment type="similarity">
    <text evidence="1">Belongs to the HscB family.</text>
</comment>
<dbReference type="InterPro" id="IPR009073">
    <property type="entry name" value="HscB_oligo_C"/>
</dbReference>
<gene>
    <name evidence="5" type="primary">hscB</name>
    <name evidence="5" type="ORF">EZ449_11505</name>
</gene>
<dbReference type="InterPro" id="IPR001623">
    <property type="entry name" value="DnaJ_domain"/>
</dbReference>
<dbReference type="GO" id="GO:0044571">
    <property type="term" value="P:[2Fe-2S] cluster assembly"/>
    <property type="evidence" value="ECO:0007669"/>
    <property type="project" value="InterPro"/>
</dbReference>
<dbReference type="EMBL" id="SJSN01000008">
    <property type="protein sequence ID" value="TCD08467.1"/>
    <property type="molecule type" value="Genomic_DNA"/>
</dbReference>
<dbReference type="InterPro" id="IPR004640">
    <property type="entry name" value="HscB"/>
</dbReference>
<evidence type="ECO:0000259" key="4">
    <source>
        <dbReference type="PROSITE" id="PS50076"/>
    </source>
</evidence>
<comment type="function">
    <text evidence="3">Co-chaperone involved in the maturation of iron-sulfur cluster-containing proteins. Seems to help targeting proteins to be folded toward HscA.</text>
</comment>
<keyword evidence="6" id="KW-1185">Reference proteome</keyword>
<dbReference type="InterPro" id="IPR036386">
    <property type="entry name" value="HscB_C_sf"/>
</dbReference>
<evidence type="ECO:0000256" key="1">
    <source>
        <dbReference type="ARBA" id="ARBA00010476"/>
    </source>
</evidence>
<evidence type="ECO:0000256" key="3">
    <source>
        <dbReference type="ARBA" id="ARBA00025596"/>
    </source>
</evidence>
<dbReference type="SUPFAM" id="SSF47144">
    <property type="entry name" value="HSC20 (HSCB), C-terminal oligomerisation domain"/>
    <property type="match status" value="1"/>
</dbReference>
<evidence type="ECO:0000256" key="2">
    <source>
        <dbReference type="ARBA" id="ARBA00023186"/>
    </source>
</evidence>
<evidence type="ECO:0000313" key="6">
    <source>
        <dbReference type="Proteomes" id="UP000291485"/>
    </source>
</evidence>
<dbReference type="PROSITE" id="PS50076">
    <property type="entry name" value="DNAJ_2"/>
    <property type="match status" value="1"/>
</dbReference>
<dbReference type="CDD" id="cd06257">
    <property type="entry name" value="DnaJ"/>
    <property type="match status" value="1"/>
</dbReference>
<dbReference type="PANTHER" id="PTHR14021:SF15">
    <property type="entry name" value="IRON-SULFUR CLUSTER CO-CHAPERONE PROTEIN HSCB"/>
    <property type="match status" value="1"/>
</dbReference>
<dbReference type="Proteomes" id="UP000291485">
    <property type="component" value="Unassembled WGS sequence"/>
</dbReference>
<accession>A0A4R0P301</accession>
<dbReference type="InterPro" id="IPR036869">
    <property type="entry name" value="J_dom_sf"/>
</dbReference>
<dbReference type="GO" id="GO:0051087">
    <property type="term" value="F:protein-folding chaperone binding"/>
    <property type="evidence" value="ECO:0007669"/>
    <property type="project" value="InterPro"/>
</dbReference>
<dbReference type="Gene3D" id="1.10.287.110">
    <property type="entry name" value="DnaJ domain"/>
    <property type="match status" value="1"/>
</dbReference>
<dbReference type="Pfam" id="PF07743">
    <property type="entry name" value="HSCB_C"/>
    <property type="match status" value="1"/>
</dbReference>
<protein>
    <submittedName>
        <fullName evidence="5">Fe-S protein assembly co-chaperone HscB</fullName>
    </submittedName>
</protein>
<proteinExistence type="inferred from homology"/>
<comment type="caution">
    <text evidence="5">The sequence shown here is derived from an EMBL/GenBank/DDBJ whole genome shotgun (WGS) entry which is preliminary data.</text>
</comment>
<sequence>MSEQKKQLNYFEFYDLPIQFNPDQNAIKAKFYGLSKKFHPDFYANESDEKQQEVLDLSTLNNKAYQTLSNPKKRLRYVLELKGIVETDEGYKLPQSFLMEMMDVNEALMDLEFEPDAIKLAEVGNDVDSIEKQLENELNMLVKQFDENPDDSEKLLPAIKDIFYRQKYIARIRERLPKKL</sequence>
<dbReference type="AlphaFoldDB" id="A0A4R0P301"/>
<dbReference type="GO" id="GO:0051259">
    <property type="term" value="P:protein complex oligomerization"/>
    <property type="evidence" value="ECO:0007669"/>
    <property type="project" value="InterPro"/>
</dbReference>
<dbReference type="SUPFAM" id="SSF46565">
    <property type="entry name" value="Chaperone J-domain"/>
    <property type="match status" value="1"/>
</dbReference>
<dbReference type="Pfam" id="PF00226">
    <property type="entry name" value="DnaJ"/>
    <property type="match status" value="1"/>
</dbReference>
<dbReference type="Gene3D" id="1.20.1280.20">
    <property type="entry name" value="HscB, C-terminal domain"/>
    <property type="match status" value="1"/>
</dbReference>
<reference evidence="5 6" key="1">
    <citation type="submission" date="2019-02" db="EMBL/GenBank/DDBJ databases">
        <title>Pedobacter sp. RP-3-11 sp. nov., isolated from Arctic soil.</title>
        <authorList>
            <person name="Dahal R.H."/>
        </authorList>
    </citation>
    <scope>NUCLEOTIDE SEQUENCE [LARGE SCALE GENOMIC DNA]</scope>
    <source>
        <strain evidence="5 6">RP-3-11</strain>
    </source>
</reference>
<keyword evidence="2" id="KW-0143">Chaperone</keyword>
<dbReference type="NCBIfam" id="TIGR00714">
    <property type="entry name" value="hscB"/>
    <property type="match status" value="1"/>
</dbReference>
<dbReference type="OrthoDB" id="287587at2"/>
<organism evidence="5 6">
    <name type="scientific">Pedobacter frigidisoli</name>
    <dbReference type="NCBI Taxonomy" id="2530455"/>
    <lineage>
        <taxon>Bacteria</taxon>
        <taxon>Pseudomonadati</taxon>
        <taxon>Bacteroidota</taxon>
        <taxon>Sphingobacteriia</taxon>
        <taxon>Sphingobacteriales</taxon>
        <taxon>Sphingobacteriaceae</taxon>
        <taxon>Pedobacter</taxon>
    </lineage>
</organism>